<name>A0AAN8RPB3_9PEZI</name>
<feature type="compositionally biased region" description="Acidic residues" evidence="1">
    <location>
        <begin position="31"/>
        <end position="40"/>
    </location>
</feature>
<proteinExistence type="predicted"/>
<feature type="region of interest" description="Disordered" evidence="1">
    <location>
        <begin position="1"/>
        <end position="48"/>
    </location>
</feature>
<evidence type="ECO:0000313" key="2">
    <source>
        <dbReference type="EMBL" id="KAK6497283.1"/>
    </source>
</evidence>
<dbReference type="Proteomes" id="UP001307849">
    <property type="component" value="Unassembled WGS sequence"/>
</dbReference>
<dbReference type="AlphaFoldDB" id="A0AAN8RPB3"/>
<evidence type="ECO:0000313" key="3">
    <source>
        <dbReference type="Proteomes" id="UP001307849"/>
    </source>
</evidence>
<sequence>MLFDEEESTSLPSAQDINQEDETPGSYLDGVDVDATDNADDGPGLDNENDILALYENELVANLDINQQPSDETSKAVVEAANALYYRMKPLFDEGVLYFVGGFALRAKGGPRTTTDVDLEVSQSKFVALLGAKVESCGFNVSKLQDNGFNALDKASGIKINVRVRTFQGVERFSENYGGYSCVCDDIQLIQKLNALPNRRDVSKQRFDLVDIDFLLSRNICFRKELAGFFSQKENLMQAVKSGRIYLPDGTVKTFIERLESQDLDEVIDDTMKTGHGSTDEAKGLD</sequence>
<comment type="caution">
    <text evidence="2">The sequence shown here is derived from an EMBL/GenBank/DDBJ whole genome shotgun (WGS) entry which is preliminary data.</text>
</comment>
<reference evidence="2 3" key="1">
    <citation type="submission" date="2019-10" db="EMBL/GenBank/DDBJ databases">
        <authorList>
            <person name="Palmer J.M."/>
        </authorList>
    </citation>
    <scope>NUCLEOTIDE SEQUENCE [LARGE SCALE GENOMIC DNA]</scope>
    <source>
        <strain evidence="2 3">TWF506</strain>
    </source>
</reference>
<evidence type="ECO:0000256" key="1">
    <source>
        <dbReference type="SAM" id="MobiDB-lite"/>
    </source>
</evidence>
<accession>A0AAN8RPB3</accession>
<gene>
    <name evidence="2" type="ORF">TWF506_004756</name>
</gene>
<dbReference type="EMBL" id="JAVHJM010000015">
    <property type="protein sequence ID" value="KAK6497283.1"/>
    <property type="molecule type" value="Genomic_DNA"/>
</dbReference>
<keyword evidence="3" id="KW-1185">Reference proteome</keyword>
<organism evidence="2 3">
    <name type="scientific">Arthrobotrys conoides</name>
    <dbReference type="NCBI Taxonomy" id="74498"/>
    <lineage>
        <taxon>Eukaryota</taxon>
        <taxon>Fungi</taxon>
        <taxon>Dikarya</taxon>
        <taxon>Ascomycota</taxon>
        <taxon>Pezizomycotina</taxon>
        <taxon>Orbiliomycetes</taxon>
        <taxon>Orbiliales</taxon>
        <taxon>Orbiliaceae</taxon>
        <taxon>Arthrobotrys</taxon>
    </lineage>
</organism>
<protein>
    <submittedName>
        <fullName evidence="2">Uncharacterized protein</fullName>
    </submittedName>
</protein>